<evidence type="ECO:0000313" key="6">
    <source>
        <dbReference type="EMBL" id="THH29628.1"/>
    </source>
</evidence>
<dbReference type="EMBL" id="SGPM01000115">
    <property type="protein sequence ID" value="THH29628.1"/>
    <property type="molecule type" value="Genomic_DNA"/>
</dbReference>
<feature type="signal peptide" evidence="4">
    <location>
        <begin position="1"/>
        <end position="19"/>
    </location>
</feature>
<dbReference type="Pfam" id="PF00026">
    <property type="entry name" value="Asp"/>
    <property type="match status" value="1"/>
</dbReference>
<feature type="chain" id="PRO_5020791346" description="Peptidase A1 domain-containing protein" evidence="4">
    <location>
        <begin position="20"/>
        <end position="545"/>
    </location>
</feature>
<feature type="compositionally biased region" description="Basic and acidic residues" evidence="2">
    <location>
        <begin position="528"/>
        <end position="545"/>
    </location>
</feature>
<dbReference type="SUPFAM" id="SSF50630">
    <property type="entry name" value="Acid proteases"/>
    <property type="match status" value="1"/>
</dbReference>
<dbReference type="InterPro" id="IPR021109">
    <property type="entry name" value="Peptidase_aspartic_dom_sf"/>
</dbReference>
<dbReference type="GO" id="GO:0006508">
    <property type="term" value="P:proteolysis"/>
    <property type="evidence" value="ECO:0007669"/>
    <property type="project" value="InterPro"/>
</dbReference>
<feature type="domain" description="Peptidase A1" evidence="5">
    <location>
        <begin position="50"/>
        <end position="371"/>
    </location>
</feature>
<dbReference type="PROSITE" id="PS51767">
    <property type="entry name" value="PEPTIDASE_A1"/>
    <property type="match status" value="1"/>
</dbReference>
<feature type="region of interest" description="Disordered" evidence="2">
    <location>
        <begin position="520"/>
        <end position="545"/>
    </location>
</feature>
<dbReference type="GO" id="GO:0004190">
    <property type="term" value="F:aspartic-type endopeptidase activity"/>
    <property type="evidence" value="ECO:0007669"/>
    <property type="project" value="InterPro"/>
</dbReference>
<evidence type="ECO:0000256" key="3">
    <source>
        <dbReference type="SAM" id="Phobius"/>
    </source>
</evidence>
<feature type="transmembrane region" description="Helical" evidence="3">
    <location>
        <begin position="475"/>
        <end position="496"/>
    </location>
</feature>
<keyword evidence="4" id="KW-0732">Signal</keyword>
<evidence type="ECO:0000256" key="2">
    <source>
        <dbReference type="SAM" id="MobiDB-lite"/>
    </source>
</evidence>
<dbReference type="Gene3D" id="2.40.70.10">
    <property type="entry name" value="Acid Proteases"/>
    <property type="match status" value="1"/>
</dbReference>
<proteinExistence type="inferred from homology"/>
<name>A0A4S4MW51_9APHY</name>
<evidence type="ECO:0000259" key="5">
    <source>
        <dbReference type="PROSITE" id="PS51767"/>
    </source>
</evidence>
<dbReference type="Proteomes" id="UP000308730">
    <property type="component" value="Unassembled WGS sequence"/>
</dbReference>
<dbReference type="InterPro" id="IPR033121">
    <property type="entry name" value="PEPTIDASE_A1"/>
</dbReference>
<accession>A0A4S4MW51</accession>
<dbReference type="OrthoDB" id="2791547at2759"/>
<dbReference type="InterPro" id="IPR001461">
    <property type="entry name" value="Aspartic_peptidase_A1"/>
</dbReference>
<evidence type="ECO:0000313" key="7">
    <source>
        <dbReference type="Proteomes" id="UP000308730"/>
    </source>
</evidence>
<sequence>MARMSLSMFALSLALSSQAFTIPSSLQVAKRDFNVLEDGVVFSGPNQDDLFVAVTIGDSVVPVQLDLESSDLWISGNLNQAYYQPVSARTSLPATPVSARVGLAGVNLTQQFYYSAQAPQGWASPPPSLDVYGRMGLGPTSSSQLVKDANDGSHSIIDQLILQEGSEPFITLLVSPLETDKGNSLSFNGLFTAGTTVDLTKVFSVSADRLSAVGVPVLSKVTSQPKLQLGSNGTFSVDDIQVSGKSVGLISSVSGAQTLGKLSTTNPWIVAPKSVVDAVYSGVQGASYSTSDRLYHLPCSAEVSVNIIVTGVSYPINPMDVISTQVGSDSCVGTFQASDGSSQGYDVLMGLPFLRNAYTLYGYGNSDGNTLSSPYYQFLPTSTQSESHVLFVQVRAPAPAPTPAPAPAPSTITVFTTTTHHPTTTVWIGAPAGYTGPPTTNNDLAVAGSLADNDTTDKNLPTGGIGDQLRHCLPAIIVLFVVLGLTGIGATTYCLVARRHDRKVKPSAYRNLHTAEAGEPVHVPLYGAEEKRDTTRYSDPYKDEN</sequence>
<keyword evidence="7" id="KW-1185">Reference proteome</keyword>
<dbReference type="AlphaFoldDB" id="A0A4S4MW51"/>
<keyword evidence="3" id="KW-0472">Membrane</keyword>
<dbReference type="PANTHER" id="PTHR47966:SF6">
    <property type="entry name" value="PEPTIDASE A1 DOMAIN-CONTAINING PROTEIN"/>
    <property type="match status" value="1"/>
</dbReference>
<reference evidence="6 7" key="1">
    <citation type="submission" date="2019-02" db="EMBL/GenBank/DDBJ databases">
        <title>Genome sequencing of the rare red list fungi Antrodiella citrinella (Flaviporus citrinellus).</title>
        <authorList>
            <person name="Buettner E."/>
            <person name="Kellner H."/>
        </authorList>
    </citation>
    <scope>NUCLEOTIDE SEQUENCE [LARGE SCALE GENOMIC DNA]</scope>
    <source>
        <strain evidence="6 7">DSM 108506</strain>
    </source>
</reference>
<gene>
    <name evidence="6" type="ORF">EUX98_g4563</name>
</gene>
<comment type="caution">
    <text evidence="6">The sequence shown here is derived from an EMBL/GenBank/DDBJ whole genome shotgun (WGS) entry which is preliminary data.</text>
</comment>
<evidence type="ECO:0000256" key="1">
    <source>
        <dbReference type="ARBA" id="ARBA00007447"/>
    </source>
</evidence>
<organism evidence="6 7">
    <name type="scientific">Antrodiella citrinella</name>
    <dbReference type="NCBI Taxonomy" id="2447956"/>
    <lineage>
        <taxon>Eukaryota</taxon>
        <taxon>Fungi</taxon>
        <taxon>Dikarya</taxon>
        <taxon>Basidiomycota</taxon>
        <taxon>Agaricomycotina</taxon>
        <taxon>Agaricomycetes</taxon>
        <taxon>Polyporales</taxon>
        <taxon>Steccherinaceae</taxon>
        <taxon>Antrodiella</taxon>
    </lineage>
</organism>
<comment type="similarity">
    <text evidence="1">Belongs to the peptidase A1 family.</text>
</comment>
<keyword evidence="3" id="KW-0812">Transmembrane</keyword>
<keyword evidence="3" id="KW-1133">Transmembrane helix</keyword>
<dbReference type="PANTHER" id="PTHR47966">
    <property type="entry name" value="BETA-SITE APP-CLEAVING ENZYME, ISOFORM A-RELATED"/>
    <property type="match status" value="1"/>
</dbReference>
<evidence type="ECO:0000256" key="4">
    <source>
        <dbReference type="SAM" id="SignalP"/>
    </source>
</evidence>
<protein>
    <recommendedName>
        <fullName evidence="5">Peptidase A1 domain-containing protein</fullName>
    </recommendedName>
</protein>